<evidence type="ECO:0000256" key="1">
    <source>
        <dbReference type="ARBA" id="ARBA00022737"/>
    </source>
</evidence>
<keyword evidence="2 3" id="KW-0802">TPR repeat</keyword>
<dbReference type="PANTHER" id="PTHR44943">
    <property type="entry name" value="CELLULOSE SYNTHASE OPERON PROTEIN C"/>
    <property type="match status" value="1"/>
</dbReference>
<dbReference type="InterPro" id="IPR051685">
    <property type="entry name" value="Ycf3/AcsC/BcsC/TPR_MFPF"/>
</dbReference>
<sequence length="498" mass="52873">MLPSLLALAACGGDPADRADAARKAFAAEDFATARTDALAALEANSADKDMLALLAKAQLELRDGDGAQATLVRLQSAGASGPEISRMLAEAALLRGQERQVFQLLGNDQAPSAWRLRALAHLAEDDGPAALDAFRKGMAAGDDMATTRDYARFLLDAQDYAGVAQALAVMQKIAPDRLDTLMLAGDLASRQGRQDEAAGFWSKAAKRYTRRIEPLLALATGADIRGKVDEAASYVAKAEKIAPKDSRVQAMVVQIAAEKGEWEKVRSTLASRESTLDARSFEGMAYAEALLALDHPEQARAWFAKALSLSPQNPYARLMLAESLLATGDGASALRTVRPLSDSVLAGKRELDLAVRAAQKINDPSLPALQARLSSPQLDANARAAGAAQAAMARRDWSGAVNALRQIPGHEGDAEVLKRLAFASSNGGQHDQAIGFADKALLIEPRNPDMLHIAGLVRMNAGRDPDQAQRLLKQASELDPANRVFRGDLARAAHAGG</sequence>
<evidence type="ECO:0000256" key="2">
    <source>
        <dbReference type="ARBA" id="ARBA00022803"/>
    </source>
</evidence>
<dbReference type="EMBL" id="JAROCY010000027">
    <property type="protein sequence ID" value="MDF8335431.1"/>
    <property type="molecule type" value="Genomic_DNA"/>
</dbReference>
<evidence type="ECO:0000313" key="5">
    <source>
        <dbReference type="Proteomes" id="UP001222770"/>
    </source>
</evidence>
<dbReference type="Pfam" id="PF14559">
    <property type="entry name" value="TPR_19"/>
    <property type="match status" value="1"/>
</dbReference>
<reference evidence="4 5" key="1">
    <citation type="submission" date="2023-03" db="EMBL/GenBank/DDBJ databases">
        <title>Novosphingobium cyanobacteriorum sp. nov., isolated from a eutrophic reservoir during the Microcystis bloom period.</title>
        <authorList>
            <person name="Kang M."/>
            <person name="Le V."/>
            <person name="Ko S.-R."/>
            <person name="Lee S.-A."/>
            <person name="Ahn C.-Y."/>
        </authorList>
    </citation>
    <scope>NUCLEOTIDE SEQUENCE [LARGE SCALE GENOMIC DNA]</scope>
    <source>
        <strain evidence="4 5">HBC54</strain>
    </source>
</reference>
<comment type="caution">
    <text evidence="4">The sequence shown here is derived from an EMBL/GenBank/DDBJ whole genome shotgun (WGS) entry which is preliminary data.</text>
</comment>
<gene>
    <name evidence="4" type="ORF">POM99_19665</name>
</gene>
<dbReference type="PROSITE" id="PS50005">
    <property type="entry name" value="TPR"/>
    <property type="match status" value="1"/>
</dbReference>
<feature type="repeat" description="TPR" evidence="3">
    <location>
        <begin position="415"/>
        <end position="448"/>
    </location>
</feature>
<evidence type="ECO:0000256" key="3">
    <source>
        <dbReference type="PROSITE-ProRule" id="PRU00339"/>
    </source>
</evidence>
<keyword evidence="1" id="KW-0677">Repeat</keyword>
<dbReference type="Proteomes" id="UP001222770">
    <property type="component" value="Unassembled WGS sequence"/>
</dbReference>
<keyword evidence="5" id="KW-1185">Reference proteome</keyword>
<protein>
    <submittedName>
        <fullName evidence="4">Tetratricopeptide repeat protein</fullName>
    </submittedName>
</protein>
<name>A0ABT6CNN9_9SPHN</name>
<dbReference type="RefSeq" id="WP_277280393.1">
    <property type="nucleotide sequence ID" value="NZ_JAROCY010000027.1"/>
</dbReference>
<proteinExistence type="predicted"/>
<evidence type="ECO:0000313" key="4">
    <source>
        <dbReference type="EMBL" id="MDF8335431.1"/>
    </source>
</evidence>
<dbReference type="SUPFAM" id="SSF48452">
    <property type="entry name" value="TPR-like"/>
    <property type="match status" value="3"/>
</dbReference>
<dbReference type="InterPro" id="IPR019734">
    <property type="entry name" value="TPR_rpt"/>
</dbReference>
<dbReference type="PANTHER" id="PTHR44943:SF8">
    <property type="entry name" value="TPR REPEAT-CONTAINING PROTEIN MJ0263"/>
    <property type="match status" value="1"/>
</dbReference>
<accession>A0ABT6CNN9</accession>
<dbReference type="InterPro" id="IPR011990">
    <property type="entry name" value="TPR-like_helical_dom_sf"/>
</dbReference>
<dbReference type="Gene3D" id="1.25.40.10">
    <property type="entry name" value="Tetratricopeptide repeat domain"/>
    <property type="match status" value="2"/>
</dbReference>
<organism evidence="4 5">
    <name type="scientific">Novosphingobium cyanobacteriorum</name>
    <dbReference type="NCBI Taxonomy" id="3024215"/>
    <lineage>
        <taxon>Bacteria</taxon>
        <taxon>Pseudomonadati</taxon>
        <taxon>Pseudomonadota</taxon>
        <taxon>Alphaproteobacteria</taxon>
        <taxon>Sphingomonadales</taxon>
        <taxon>Sphingomonadaceae</taxon>
        <taxon>Novosphingobium</taxon>
    </lineage>
</organism>
<dbReference type="SMART" id="SM00028">
    <property type="entry name" value="TPR"/>
    <property type="match status" value="4"/>
</dbReference>